<dbReference type="Gene3D" id="3.10.129.110">
    <property type="entry name" value="Polyketide synthase dehydratase"/>
    <property type="match status" value="1"/>
</dbReference>
<organism evidence="1 2">
    <name type="scientific">Brassicogethes aeneus</name>
    <name type="common">Rape pollen beetle</name>
    <name type="synonym">Meligethes aeneus</name>
    <dbReference type="NCBI Taxonomy" id="1431903"/>
    <lineage>
        <taxon>Eukaryota</taxon>
        <taxon>Metazoa</taxon>
        <taxon>Ecdysozoa</taxon>
        <taxon>Arthropoda</taxon>
        <taxon>Hexapoda</taxon>
        <taxon>Insecta</taxon>
        <taxon>Pterygota</taxon>
        <taxon>Neoptera</taxon>
        <taxon>Endopterygota</taxon>
        <taxon>Coleoptera</taxon>
        <taxon>Polyphaga</taxon>
        <taxon>Cucujiformia</taxon>
        <taxon>Nitidulidae</taxon>
        <taxon>Meligethinae</taxon>
        <taxon>Brassicogethes</taxon>
    </lineage>
</organism>
<name>A0A9P0FB58_BRAAE</name>
<proteinExistence type="predicted"/>
<evidence type="ECO:0000313" key="2">
    <source>
        <dbReference type="Proteomes" id="UP001154078"/>
    </source>
</evidence>
<keyword evidence="2" id="KW-1185">Reference proteome</keyword>
<sequence length="63" mass="7184">MKSLSIDFHKHIQICKKLGENRDVSVYVLKNMAIIRCGAIEIQSLHASSIALKLYKFKITSIH</sequence>
<gene>
    <name evidence="1" type="ORF">MELIAE_LOCUS2046</name>
</gene>
<dbReference type="InterPro" id="IPR042104">
    <property type="entry name" value="PKS_dehydratase_sf"/>
</dbReference>
<reference evidence="1" key="1">
    <citation type="submission" date="2021-12" db="EMBL/GenBank/DDBJ databases">
        <authorList>
            <person name="King R."/>
        </authorList>
    </citation>
    <scope>NUCLEOTIDE SEQUENCE</scope>
</reference>
<dbReference type="EMBL" id="OV121141">
    <property type="protein sequence ID" value="CAH0548593.1"/>
    <property type="molecule type" value="Genomic_DNA"/>
</dbReference>
<dbReference type="AlphaFoldDB" id="A0A9P0FB58"/>
<accession>A0A9P0FB58</accession>
<evidence type="ECO:0000313" key="1">
    <source>
        <dbReference type="EMBL" id="CAH0548593.1"/>
    </source>
</evidence>
<dbReference type="Proteomes" id="UP001154078">
    <property type="component" value="Chromosome 10"/>
</dbReference>
<protein>
    <submittedName>
        <fullName evidence="1">Uncharacterized protein</fullName>
    </submittedName>
</protein>